<proteinExistence type="inferred from homology"/>
<dbReference type="Pfam" id="PF08240">
    <property type="entry name" value="ADH_N"/>
    <property type="match status" value="1"/>
</dbReference>
<dbReference type="GO" id="GO:0016491">
    <property type="term" value="F:oxidoreductase activity"/>
    <property type="evidence" value="ECO:0007669"/>
    <property type="project" value="UniProtKB-KW"/>
</dbReference>
<dbReference type="InterPro" id="IPR013154">
    <property type="entry name" value="ADH-like_N"/>
</dbReference>
<evidence type="ECO:0000256" key="2">
    <source>
        <dbReference type="ARBA" id="ARBA00022833"/>
    </source>
</evidence>
<dbReference type="PANTHER" id="PTHR43401:SF2">
    <property type="entry name" value="L-THREONINE 3-DEHYDROGENASE"/>
    <property type="match status" value="1"/>
</dbReference>
<protein>
    <submittedName>
        <fullName evidence="6">Zinc-type alcohol dehydrogenase YcjQ</fullName>
    </submittedName>
</protein>
<keyword evidence="7" id="KW-1185">Reference proteome</keyword>
<dbReference type="InterPro" id="IPR050129">
    <property type="entry name" value="Zn_alcohol_dh"/>
</dbReference>
<keyword evidence="3" id="KW-0560">Oxidoreductase</keyword>
<reference evidence="6" key="1">
    <citation type="journal article" date="2014" name="Genome Announc.">
        <title>Draft Genome Sequences of Three Alkaliphilic Bacillus Strains, Bacillus wakoensis JCM 9140T, Bacillus akibai JCM 9157T, and Bacillus hemicellulosilyticus JCM 9152T.</title>
        <authorList>
            <person name="Yuki M."/>
            <person name="Oshima K."/>
            <person name="Suda W."/>
            <person name="Oshida Y."/>
            <person name="Kitamura K."/>
            <person name="Iida T."/>
            <person name="Hattori M."/>
            <person name="Ohkuma M."/>
        </authorList>
    </citation>
    <scope>NUCLEOTIDE SEQUENCE [LARGE SCALE GENOMIC DNA]</scope>
    <source>
        <strain evidence="6">JCM 9140</strain>
    </source>
</reference>
<dbReference type="InterPro" id="IPR002328">
    <property type="entry name" value="ADH_Zn_CS"/>
</dbReference>
<dbReference type="PROSITE" id="PS00059">
    <property type="entry name" value="ADH_ZINC"/>
    <property type="match status" value="1"/>
</dbReference>
<accession>W4Q7R0</accession>
<evidence type="ECO:0000313" key="6">
    <source>
        <dbReference type="EMBL" id="GAE27743.1"/>
    </source>
</evidence>
<dbReference type="InterPro" id="IPR013149">
    <property type="entry name" value="ADH-like_C"/>
</dbReference>
<dbReference type="InterPro" id="IPR020843">
    <property type="entry name" value="ER"/>
</dbReference>
<evidence type="ECO:0000259" key="5">
    <source>
        <dbReference type="SMART" id="SM00829"/>
    </source>
</evidence>
<name>W4Q7R0_9BACI</name>
<dbReference type="SUPFAM" id="SSF51735">
    <property type="entry name" value="NAD(P)-binding Rossmann-fold domains"/>
    <property type="match status" value="1"/>
</dbReference>
<dbReference type="STRING" id="1236970.JCM9140_3900"/>
<feature type="domain" description="Enoyl reductase (ER)" evidence="5">
    <location>
        <begin position="6"/>
        <end position="323"/>
    </location>
</feature>
<dbReference type="Gene3D" id="3.90.180.10">
    <property type="entry name" value="Medium-chain alcohol dehydrogenases, catalytic domain"/>
    <property type="match status" value="1"/>
</dbReference>
<keyword evidence="1 4" id="KW-0479">Metal-binding</keyword>
<evidence type="ECO:0000313" key="7">
    <source>
        <dbReference type="Proteomes" id="UP000018890"/>
    </source>
</evidence>
<comment type="similarity">
    <text evidence="4">Belongs to the zinc-containing alcohol dehydrogenase family.</text>
</comment>
<dbReference type="RefSeq" id="WP_034749411.1">
    <property type="nucleotide sequence ID" value="NZ_BAUT01000062.1"/>
</dbReference>
<dbReference type="SUPFAM" id="SSF50129">
    <property type="entry name" value="GroES-like"/>
    <property type="match status" value="1"/>
</dbReference>
<dbReference type="EMBL" id="BAUT01000062">
    <property type="protein sequence ID" value="GAE27743.1"/>
    <property type="molecule type" value="Genomic_DNA"/>
</dbReference>
<dbReference type="AlphaFoldDB" id="W4Q7R0"/>
<dbReference type="SMART" id="SM00829">
    <property type="entry name" value="PKS_ER"/>
    <property type="match status" value="1"/>
</dbReference>
<dbReference type="InterPro" id="IPR011032">
    <property type="entry name" value="GroES-like_sf"/>
</dbReference>
<evidence type="ECO:0000256" key="3">
    <source>
        <dbReference type="ARBA" id="ARBA00023002"/>
    </source>
</evidence>
<comment type="caution">
    <text evidence="6">The sequence shown here is derived from an EMBL/GenBank/DDBJ whole genome shotgun (WGS) entry which is preliminary data.</text>
</comment>
<gene>
    <name evidence="6" type="ORF">JCM9140_3900</name>
</gene>
<dbReference type="Pfam" id="PF00107">
    <property type="entry name" value="ADH_zinc_N"/>
    <property type="match status" value="1"/>
</dbReference>
<evidence type="ECO:0000256" key="4">
    <source>
        <dbReference type="RuleBase" id="RU361277"/>
    </source>
</evidence>
<evidence type="ECO:0000256" key="1">
    <source>
        <dbReference type="ARBA" id="ARBA00022723"/>
    </source>
</evidence>
<dbReference type="PANTHER" id="PTHR43401">
    <property type="entry name" value="L-THREONINE 3-DEHYDROGENASE"/>
    <property type="match status" value="1"/>
</dbReference>
<sequence length="325" mass="36268">MKTLSALLEGKGNLSMVEKNLVIKEDEVLVKTFQASICDADLRAYRGLNMPNDLPPFLYLGHEGGGTVIEAGSKVREFKRGDRVMLFGPHSSFSNYFVANVKNLHKAPDDLNMKVASLGEPIAVGMYAVYEANVQLGDVVAVVGLNFQGLLAVQALKKRGASKVIAIDYSDKHLEIARNTGADLTINTTKEDPLKRIKEYTDKELCDIGFHSCGYWNPRAEEYFNLTKELTRDEGIMISVPDLMSPINASLHRIHHHAITIKFPALMHHSPAFREIWVPRLMKMVSRGKIDIAPLLTGVYKIGETPEAMKDFHENEDHVKIILEA</sequence>
<dbReference type="InterPro" id="IPR036291">
    <property type="entry name" value="NAD(P)-bd_dom_sf"/>
</dbReference>
<dbReference type="GO" id="GO:0008270">
    <property type="term" value="F:zinc ion binding"/>
    <property type="evidence" value="ECO:0007669"/>
    <property type="project" value="InterPro"/>
</dbReference>
<dbReference type="Proteomes" id="UP000018890">
    <property type="component" value="Unassembled WGS sequence"/>
</dbReference>
<organism evidence="6 7">
    <name type="scientific">Halalkalibacter wakoensis JCM 9140</name>
    <dbReference type="NCBI Taxonomy" id="1236970"/>
    <lineage>
        <taxon>Bacteria</taxon>
        <taxon>Bacillati</taxon>
        <taxon>Bacillota</taxon>
        <taxon>Bacilli</taxon>
        <taxon>Bacillales</taxon>
        <taxon>Bacillaceae</taxon>
        <taxon>Halalkalibacter</taxon>
    </lineage>
</organism>
<keyword evidence="2 4" id="KW-0862">Zinc</keyword>
<comment type="cofactor">
    <cofactor evidence="4">
        <name>Zn(2+)</name>
        <dbReference type="ChEBI" id="CHEBI:29105"/>
    </cofactor>
</comment>